<comment type="caution">
    <text evidence="2">The sequence shown here is derived from an EMBL/GenBank/DDBJ whole genome shotgun (WGS) entry which is preliminary data.</text>
</comment>
<dbReference type="Proteomes" id="UP000826656">
    <property type="component" value="Unassembled WGS sequence"/>
</dbReference>
<evidence type="ECO:0000313" key="3">
    <source>
        <dbReference type="Proteomes" id="UP000826656"/>
    </source>
</evidence>
<protein>
    <recommendedName>
        <fullName evidence="4">Integrase core domain containing protein</fullName>
    </recommendedName>
</protein>
<reference evidence="2 3" key="1">
    <citation type="journal article" date="2021" name="bioRxiv">
        <title>Chromosome-scale and haplotype-resolved genome assembly of a tetraploid potato cultivar.</title>
        <authorList>
            <person name="Sun H."/>
            <person name="Jiao W.-B."/>
            <person name="Krause K."/>
            <person name="Campoy J.A."/>
            <person name="Goel M."/>
            <person name="Folz-Donahue K."/>
            <person name="Kukat C."/>
            <person name="Huettel B."/>
            <person name="Schneeberger K."/>
        </authorList>
    </citation>
    <scope>NUCLEOTIDE SEQUENCE [LARGE SCALE GENOMIC DNA]</scope>
    <source>
        <strain evidence="2">SolTubOtavaFocal</strain>
        <tissue evidence="2">Leaves</tissue>
    </source>
</reference>
<organism evidence="2 3">
    <name type="scientific">Solanum tuberosum</name>
    <name type="common">Potato</name>
    <dbReference type="NCBI Taxonomy" id="4113"/>
    <lineage>
        <taxon>Eukaryota</taxon>
        <taxon>Viridiplantae</taxon>
        <taxon>Streptophyta</taxon>
        <taxon>Embryophyta</taxon>
        <taxon>Tracheophyta</taxon>
        <taxon>Spermatophyta</taxon>
        <taxon>Magnoliopsida</taxon>
        <taxon>eudicotyledons</taxon>
        <taxon>Gunneridae</taxon>
        <taxon>Pentapetalae</taxon>
        <taxon>asterids</taxon>
        <taxon>lamiids</taxon>
        <taxon>Solanales</taxon>
        <taxon>Solanaceae</taxon>
        <taxon>Solanoideae</taxon>
        <taxon>Solaneae</taxon>
        <taxon>Solanum</taxon>
    </lineage>
</organism>
<evidence type="ECO:0008006" key="4">
    <source>
        <dbReference type="Google" id="ProtNLM"/>
    </source>
</evidence>
<keyword evidence="3" id="KW-1185">Reference proteome</keyword>
<proteinExistence type="predicted"/>
<evidence type="ECO:0000256" key="1">
    <source>
        <dbReference type="SAM" id="MobiDB-lite"/>
    </source>
</evidence>
<accession>A0ABQ7W2G3</accession>
<gene>
    <name evidence="2" type="ORF">KY290_012076</name>
</gene>
<name>A0ABQ7W2G3_SOLTU</name>
<feature type="compositionally biased region" description="Polar residues" evidence="1">
    <location>
        <begin position="86"/>
        <end position="97"/>
    </location>
</feature>
<feature type="region of interest" description="Disordered" evidence="1">
    <location>
        <begin position="82"/>
        <end position="101"/>
    </location>
</feature>
<evidence type="ECO:0000313" key="2">
    <source>
        <dbReference type="EMBL" id="KAH0774939.1"/>
    </source>
</evidence>
<sequence length="143" mass="16115">MLTIEISDNANALPQWAVRRPRANMIDPPMTDLLGIESVTSTEDNPETLGTKDDTSNDEHIARLEQQIADLQGKVERVRNFGKLPVSNNPPQETRTTAHMPPHFPSLELLFLTIFLHKIHSAYKHTHHELASHKPTSYKSSSC</sequence>
<dbReference type="EMBL" id="JAIVGD010000005">
    <property type="protein sequence ID" value="KAH0774939.1"/>
    <property type="molecule type" value="Genomic_DNA"/>
</dbReference>